<proteinExistence type="predicted"/>
<gene>
    <name evidence="2" type="ORF">S03H2_10124</name>
</gene>
<dbReference type="CDD" id="cd01300">
    <property type="entry name" value="YtcJ_like"/>
    <property type="match status" value="1"/>
</dbReference>
<dbReference type="EMBL" id="BARU01005230">
    <property type="protein sequence ID" value="GAH28516.1"/>
    <property type="molecule type" value="Genomic_DNA"/>
</dbReference>
<dbReference type="PANTHER" id="PTHR22642">
    <property type="entry name" value="IMIDAZOLONEPROPIONASE"/>
    <property type="match status" value="1"/>
</dbReference>
<protein>
    <recommendedName>
        <fullName evidence="1">Amidohydrolase 3 domain-containing protein</fullName>
    </recommendedName>
</protein>
<dbReference type="AlphaFoldDB" id="X1E5J6"/>
<dbReference type="InterPro" id="IPR013108">
    <property type="entry name" value="Amidohydro_3"/>
</dbReference>
<accession>X1E5J6</accession>
<dbReference type="InterPro" id="IPR033932">
    <property type="entry name" value="YtcJ-like"/>
</dbReference>
<feature type="non-terminal residue" evidence="2">
    <location>
        <position position="1"/>
    </location>
</feature>
<reference evidence="2" key="1">
    <citation type="journal article" date="2014" name="Front. Microbiol.">
        <title>High frequency of phylogenetically diverse reductive dehalogenase-homologous genes in deep subseafloor sedimentary metagenomes.</title>
        <authorList>
            <person name="Kawai M."/>
            <person name="Futagami T."/>
            <person name="Toyoda A."/>
            <person name="Takaki Y."/>
            <person name="Nishi S."/>
            <person name="Hori S."/>
            <person name="Arai W."/>
            <person name="Tsubouchi T."/>
            <person name="Morono Y."/>
            <person name="Uchiyama I."/>
            <person name="Ito T."/>
            <person name="Fujiyama A."/>
            <person name="Inagaki F."/>
            <person name="Takami H."/>
        </authorList>
    </citation>
    <scope>NUCLEOTIDE SEQUENCE</scope>
    <source>
        <strain evidence="2">Expedition CK06-06</strain>
    </source>
</reference>
<comment type="caution">
    <text evidence="2">The sequence shown here is derived from an EMBL/GenBank/DDBJ whole genome shotgun (WGS) entry which is preliminary data.</text>
</comment>
<dbReference type="GO" id="GO:0016810">
    <property type="term" value="F:hydrolase activity, acting on carbon-nitrogen (but not peptide) bonds"/>
    <property type="evidence" value="ECO:0007669"/>
    <property type="project" value="InterPro"/>
</dbReference>
<dbReference type="SUPFAM" id="SSF51556">
    <property type="entry name" value="Metallo-dependent hydrolases"/>
    <property type="match status" value="1"/>
</dbReference>
<evidence type="ECO:0000313" key="2">
    <source>
        <dbReference type="EMBL" id="GAH28516.1"/>
    </source>
</evidence>
<dbReference type="Pfam" id="PF07969">
    <property type="entry name" value="Amidohydro_3"/>
    <property type="match status" value="1"/>
</dbReference>
<feature type="domain" description="Amidohydrolase 3" evidence="1">
    <location>
        <begin position="41"/>
        <end position="518"/>
    </location>
</feature>
<feature type="non-terminal residue" evidence="2">
    <location>
        <position position="521"/>
    </location>
</feature>
<dbReference type="InterPro" id="IPR032466">
    <property type="entry name" value="Metal_Hydrolase"/>
</dbReference>
<sequence>GKVITVDSNFSIVQAVAVKDAKIVAVGTDEEVRALVGKDTKVLDLKGKTMLPGINDAHIHLSVMGTRRPPLALDVGYPTVRSINEIAEMVGEKVKAVQPGEWIRGSGWDEAYLEECLRGPARHPTRWGLDAVSPDNPVCLTHFSMHDAWVNSKALELAKITKDTPNPKGGEIVRDPNTAEPTGILKELSASNLVKVVIPPFTKEQQRQAIILAMNELISLGITSITDPFCTPEVISLYNDLYNEGKLPLRVNMLLVAGDVETDMGQNTLKAMQETLAKVGTHTGFGNEWLRISGYKILSDGIPGSKTAWMYDEYIGGGCGALVISGETDEERYNQLINMIVYAHKRGFQVAVHACGDRAVDACVGGFIKAMQEEPWDARHYIIHAQNLRTPECAKRLAEHNIGVNTQSVVKWTISDYIDDIIGKERSAREWPVRTLIDAGVHVSNSSDCPVAHPNWKQGVEAAILRESKATGKVCGPEQCITVEEAIRTFTIEGAWQDHMENVKGSIDVGKLADFCVLGED</sequence>
<dbReference type="InterPro" id="IPR011059">
    <property type="entry name" value="Metal-dep_hydrolase_composite"/>
</dbReference>
<organism evidence="2">
    <name type="scientific">marine sediment metagenome</name>
    <dbReference type="NCBI Taxonomy" id="412755"/>
    <lineage>
        <taxon>unclassified sequences</taxon>
        <taxon>metagenomes</taxon>
        <taxon>ecological metagenomes</taxon>
    </lineage>
</organism>
<evidence type="ECO:0000259" key="1">
    <source>
        <dbReference type="Pfam" id="PF07969"/>
    </source>
</evidence>
<dbReference type="Gene3D" id="3.10.310.70">
    <property type="match status" value="1"/>
</dbReference>
<dbReference type="Gene3D" id="2.30.40.10">
    <property type="entry name" value="Urease, subunit C, domain 1"/>
    <property type="match status" value="1"/>
</dbReference>
<name>X1E5J6_9ZZZZ</name>
<dbReference type="Gene3D" id="3.20.20.140">
    <property type="entry name" value="Metal-dependent hydrolases"/>
    <property type="match status" value="1"/>
</dbReference>
<dbReference type="PANTHER" id="PTHR22642:SF2">
    <property type="entry name" value="PROTEIN LONG AFTER FAR-RED 3"/>
    <property type="match status" value="1"/>
</dbReference>
<dbReference type="SUPFAM" id="SSF51338">
    <property type="entry name" value="Composite domain of metallo-dependent hydrolases"/>
    <property type="match status" value="1"/>
</dbReference>